<dbReference type="Proteomes" id="UP000184357">
    <property type="component" value="Unassembled WGS sequence"/>
</dbReference>
<feature type="region of interest" description="Disordered" evidence="1">
    <location>
        <begin position="117"/>
        <end position="141"/>
    </location>
</feature>
<evidence type="ECO:0000313" key="2">
    <source>
        <dbReference type="EMBL" id="SHH37305.1"/>
    </source>
</evidence>
<evidence type="ECO:0008006" key="4">
    <source>
        <dbReference type="Google" id="ProtNLM"/>
    </source>
</evidence>
<dbReference type="InterPro" id="IPR055541">
    <property type="entry name" value="DUF7117"/>
</dbReference>
<dbReference type="AlphaFoldDB" id="A0A1M5SFR6"/>
<proteinExistence type="predicted"/>
<gene>
    <name evidence="2" type="ORF">SAMN05443636_2447</name>
</gene>
<keyword evidence="3" id="KW-1185">Reference proteome</keyword>
<dbReference type="OrthoDB" id="341613at2157"/>
<dbReference type="Pfam" id="PF23430">
    <property type="entry name" value="DUF7117"/>
    <property type="match status" value="2"/>
</dbReference>
<feature type="compositionally biased region" description="Basic and acidic residues" evidence="1">
    <location>
        <begin position="123"/>
        <end position="132"/>
    </location>
</feature>
<sequence length="259" mass="28007">MEVRGERECTECGTRWSYFETGSVACPDCGSLRSVGTGERRRHTDAPAELDLNPVLVRLDDTPLADLVDEIKAECRSYLRKRGFIRGGDLAPLDDAYLAAAELRHAADVYGRLAGPGGGRADATIRDGDRSPEGASPGVTDDEEWYLTSLLRAADTGERPDASEVPPRMHEARGLAAVEAVLEYRTDVSTYLDEHPDPEASRTLGAIRDRAKRVDALDGDVAPAEADALVAAAVELGRYLIADDPEALASARERLEDTE</sequence>
<dbReference type="RefSeq" id="WP_073309937.1">
    <property type="nucleotide sequence ID" value="NZ_FQWV01000006.1"/>
</dbReference>
<evidence type="ECO:0000256" key="1">
    <source>
        <dbReference type="SAM" id="MobiDB-lite"/>
    </source>
</evidence>
<name>A0A1M5SFR6_9EURY</name>
<reference evidence="2 3" key="1">
    <citation type="submission" date="2016-11" db="EMBL/GenBank/DDBJ databases">
        <authorList>
            <person name="Jaros S."/>
            <person name="Januszkiewicz K."/>
            <person name="Wedrychowicz H."/>
        </authorList>
    </citation>
    <scope>NUCLEOTIDE SEQUENCE [LARGE SCALE GENOMIC DNA]</scope>
    <source>
        <strain evidence="2 3">DSM 9297</strain>
    </source>
</reference>
<evidence type="ECO:0000313" key="3">
    <source>
        <dbReference type="Proteomes" id="UP000184357"/>
    </source>
</evidence>
<organism evidence="2 3">
    <name type="scientific">Halobaculum gomorrense</name>
    <dbReference type="NCBI Taxonomy" id="43928"/>
    <lineage>
        <taxon>Archaea</taxon>
        <taxon>Methanobacteriati</taxon>
        <taxon>Methanobacteriota</taxon>
        <taxon>Stenosarchaea group</taxon>
        <taxon>Halobacteria</taxon>
        <taxon>Halobacteriales</taxon>
        <taxon>Haloferacaceae</taxon>
        <taxon>Halobaculum</taxon>
    </lineage>
</organism>
<dbReference type="EMBL" id="FQWV01000006">
    <property type="protein sequence ID" value="SHH37305.1"/>
    <property type="molecule type" value="Genomic_DNA"/>
</dbReference>
<accession>A0A1M5SFR6</accession>
<protein>
    <recommendedName>
        <fullName evidence="4">TFIIB-type zinc ribbon-containing protein</fullName>
    </recommendedName>
</protein>